<evidence type="ECO:0000256" key="1">
    <source>
        <dbReference type="SAM" id="Phobius"/>
    </source>
</evidence>
<accession>A0A9W6LEX1</accession>
<proteinExistence type="predicted"/>
<protein>
    <recommendedName>
        <fullName evidence="4">DUF998 domain-containing protein</fullName>
    </recommendedName>
</protein>
<organism evidence="2 3">
    <name type="scientific">Glycomyces algeriensis</name>
    <dbReference type="NCBI Taxonomy" id="256037"/>
    <lineage>
        <taxon>Bacteria</taxon>
        <taxon>Bacillati</taxon>
        <taxon>Actinomycetota</taxon>
        <taxon>Actinomycetes</taxon>
        <taxon>Glycomycetales</taxon>
        <taxon>Glycomycetaceae</taxon>
        <taxon>Glycomyces</taxon>
    </lineage>
</organism>
<feature type="transmembrane region" description="Helical" evidence="1">
    <location>
        <begin position="71"/>
        <end position="88"/>
    </location>
</feature>
<dbReference type="RefSeq" id="WP_270115412.1">
    <property type="nucleotide sequence ID" value="NZ_BAAAOL010000002.1"/>
</dbReference>
<evidence type="ECO:0008006" key="4">
    <source>
        <dbReference type="Google" id="ProtNLM"/>
    </source>
</evidence>
<reference evidence="2" key="1">
    <citation type="submission" date="2022-12" db="EMBL/GenBank/DDBJ databases">
        <title>Reference genome sequencing for broad-spectrum identification of bacterial and archaeal isolates by mass spectrometry.</title>
        <authorList>
            <person name="Sekiguchi Y."/>
            <person name="Tourlousse D.M."/>
        </authorList>
    </citation>
    <scope>NUCLEOTIDE SEQUENCE</scope>
    <source>
        <strain evidence="2">LLR39Z86</strain>
    </source>
</reference>
<keyword evidence="1" id="KW-0812">Transmembrane</keyword>
<keyword evidence="1" id="KW-0472">Membrane</keyword>
<evidence type="ECO:0000313" key="2">
    <source>
        <dbReference type="EMBL" id="GLI41352.1"/>
    </source>
</evidence>
<sequence length="194" mass="20688">MRIKTSLILGAAALTAGAFLLSDLVNREYSPVAETVSRYVNTGHGWLVSVGLYAFTIAAAALALAVRERAARVLFGILAVGVLLAALFPADPPGQWANPSTSEQVHGIAAWIGLVCCNIGALLFSRRRREHTALFPVAIAAAVAMALFMVCTFDAMLFRELPNLIGLTERLAIAADLAWMCLAAKAIQRAETQH</sequence>
<dbReference type="Proteomes" id="UP001144313">
    <property type="component" value="Unassembled WGS sequence"/>
</dbReference>
<dbReference type="InterPro" id="IPR009339">
    <property type="entry name" value="DUF998"/>
</dbReference>
<feature type="transmembrane region" description="Helical" evidence="1">
    <location>
        <begin position="137"/>
        <end position="158"/>
    </location>
</feature>
<dbReference type="Pfam" id="PF06197">
    <property type="entry name" value="DUF998"/>
    <property type="match status" value="1"/>
</dbReference>
<dbReference type="EMBL" id="BSDT01000001">
    <property type="protein sequence ID" value="GLI41352.1"/>
    <property type="molecule type" value="Genomic_DNA"/>
</dbReference>
<feature type="transmembrane region" description="Helical" evidence="1">
    <location>
        <begin position="43"/>
        <end position="64"/>
    </location>
</feature>
<keyword evidence="3" id="KW-1185">Reference proteome</keyword>
<gene>
    <name evidence="2" type="ORF">GALLR39Z86_12020</name>
</gene>
<dbReference type="AlphaFoldDB" id="A0A9W6LEX1"/>
<comment type="caution">
    <text evidence="2">The sequence shown here is derived from an EMBL/GenBank/DDBJ whole genome shotgun (WGS) entry which is preliminary data.</text>
</comment>
<name>A0A9W6LEX1_9ACTN</name>
<evidence type="ECO:0000313" key="3">
    <source>
        <dbReference type="Proteomes" id="UP001144313"/>
    </source>
</evidence>
<keyword evidence="1" id="KW-1133">Transmembrane helix</keyword>
<feature type="transmembrane region" description="Helical" evidence="1">
    <location>
        <begin position="108"/>
        <end position="125"/>
    </location>
</feature>